<evidence type="ECO:0000313" key="2">
    <source>
        <dbReference type="Proteomes" id="UP000002484"/>
    </source>
</evidence>
<evidence type="ECO:0000313" key="1">
    <source>
        <dbReference type="EMBL" id="ADP83822.1"/>
    </source>
</evidence>
<protein>
    <submittedName>
        <fullName evidence="1">Uncharacterized protein</fullName>
    </submittedName>
</protein>
<proteinExistence type="predicted"/>
<dbReference type="KEGG" id="fri:FraEuI1c_5838"/>
<name>E3IX50_PSEI1</name>
<keyword evidence="2" id="KW-1185">Reference proteome</keyword>
<dbReference type="InParanoid" id="E3IX50"/>
<dbReference type="RefSeq" id="WP_013426940.1">
    <property type="nucleotide sequence ID" value="NC_014666.1"/>
</dbReference>
<organism evidence="1 2">
    <name type="scientific">Pseudofrankia inefficax (strain DSM 45817 / CECT 9037 / DDB 130130 / EuI1c)</name>
    <name type="common">Frankia inefficax</name>
    <dbReference type="NCBI Taxonomy" id="298654"/>
    <lineage>
        <taxon>Bacteria</taxon>
        <taxon>Bacillati</taxon>
        <taxon>Actinomycetota</taxon>
        <taxon>Actinomycetes</taxon>
        <taxon>Frankiales</taxon>
        <taxon>Frankiaceae</taxon>
        <taxon>Pseudofrankia</taxon>
    </lineage>
</organism>
<sequence length="42" mass="4381">MIDSQVDRDLLAAELARAEAALREELDRAGATALSVAGVVGR</sequence>
<dbReference type="Proteomes" id="UP000002484">
    <property type="component" value="Chromosome"/>
</dbReference>
<accession>E3IX50</accession>
<gene>
    <name evidence="1" type="ordered locus">FraEuI1c_5838</name>
</gene>
<dbReference type="HOGENOM" id="CLU_3251936_0_0_11"/>
<dbReference type="EMBL" id="CP002299">
    <property type="protein sequence ID" value="ADP83822.1"/>
    <property type="molecule type" value="Genomic_DNA"/>
</dbReference>
<reference evidence="1 2" key="1">
    <citation type="submission" date="2010-10" db="EMBL/GenBank/DDBJ databases">
        <title>Complete sequence of Frankia sp. EuI1c.</title>
        <authorList>
            <consortium name="US DOE Joint Genome Institute"/>
            <person name="Lucas S."/>
            <person name="Copeland A."/>
            <person name="Lapidus A."/>
            <person name="Cheng J.-F."/>
            <person name="Bruce D."/>
            <person name="Goodwin L."/>
            <person name="Pitluck S."/>
            <person name="Chertkov O."/>
            <person name="Detter J.C."/>
            <person name="Han C."/>
            <person name="Tapia R."/>
            <person name="Land M."/>
            <person name="Hauser L."/>
            <person name="Jeffries C."/>
            <person name="Kyrpides N."/>
            <person name="Ivanova N."/>
            <person name="Mikhailova N."/>
            <person name="Beauchemin N."/>
            <person name="Sen A."/>
            <person name="Sur S.A."/>
            <person name="Gtari M."/>
            <person name="Wall L."/>
            <person name="Tisa L."/>
            <person name="Woyke T."/>
        </authorList>
    </citation>
    <scope>NUCLEOTIDE SEQUENCE [LARGE SCALE GENOMIC DNA]</scope>
    <source>
        <strain evidence="2">DSM 45817 / CECT 9037 / EuI1c</strain>
    </source>
</reference>
<dbReference type="AlphaFoldDB" id="E3IX50"/>